<protein>
    <submittedName>
        <fullName evidence="1">Uncharacterized protein</fullName>
    </submittedName>
</protein>
<dbReference type="RefSeq" id="WP_116272612.1">
    <property type="nucleotide sequence ID" value="NZ_KZ859521.1"/>
</dbReference>
<sequence length="253" mass="28214">MAEANNQAVVLQPLTRKQDNGSLLYRPDELVDELKSLLQRPREQLAASKRDITSAALVYVIRNLRPNRDESWYMDLWSELVSRVGGQALKQSSGLPTQQQRDVREAVCDWLRDVIFSADDRADVLEAFFGLTILRKSIDAVRHIKKRNSIERSEANFETDDGVPRDWLDTVNLRNVGHAMPRAEAAAQVAAVLARLTERERQAVEAVYVEGLAQKSSNPDVVTAATKLGVSPRAVGKLLAKARKRASGDEEEA</sequence>
<dbReference type="SUPFAM" id="SSF88659">
    <property type="entry name" value="Sigma3 and sigma4 domains of RNA polymerase sigma factors"/>
    <property type="match status" value="1"/>
</dbReference>
<gene>
    <name evidence="1" type="ORF">B5K10_05415</name>
</gene>
<dbReference type="InterPro" id="IPR013324">
    <property type="entry name" value="RNA_pol_sigma_r3/r4-like"/>
</dbReference>
<dbReference type="Proteomes" id="UP000256748">
    <property type="component" value="Unassembled WGS sequence"/>
</dbReference>
<dbReference type="EMBL" id="NAOO01000004">
    <property type="protein sequence ID" value="RFB99943.1"/>
    <property type="molecule type" value="Genomic_DNA"/>
</dbReference>
<accession>A0A3E1BY51</accession>
<evidence type="ECO:0000313" key="2">
    <source>
        <dbReference type="Proteomes" id="UP000256748"/>
    </source>
</evidence>
<dbReference type="InterPro" id="IPR036388">
    <property type="entry name" value="WH-like_DNA-bd_sf"/>
</dbReference>
<evidence type="ECO:0000313" key="1">
    <source>
        <dbReference type="EMBL" id="RFB99943.1"/>
    </source>
</evidence>
<proteinExistence type="predicted"/>
<reference evidence="1 2" key="1">
    <citation type="submission" date="2017-03" db="EMBL/GenBank/DDBJ databases">
        <title>Genome analysis of Rhizobial strains effectives or ineffectives for nitrogen fixation isolated from bean seeds.</title>
        <authorList>
            <person name="Peralta H."/>
            <person name="Aguilar-Vera A."/>
            <person name="Mora Y."/>
            <person name="Vargas-Lagunas C."/>
            <person name="Girard L."/>
            <person name="Mora J."/>
        </authorList>
    </citation>
    <scope>NUCLEOTIDE SEQUENCE [LARGE SCALE GENOMIC DNA]</scope>
    <source>
        <strain evidence="1 2">CCGM5</strain>
    </source>
</reference>
<name>A0A3E1BY51_RHILT</name>
<comment type="caution">
    <text evidence="1">The sequence shown here is derived from an EMBL/GenBank/DDBJ whole genome shotgun (WGS) entry which is preliminary data.</text>
</comment>
<organism evidence="1 2">
    <name type="scientific">Rhizobium leguminosarum bv. trifolii</name>
    <dbReference type="NCBI Taxonomy" id="386"/>
    <lineage>
        <taxon>Bacteria</taxon>
        <taxon>Pseudomonadati</taxon>
        <taxon>Pseudomonadota</taxon>
        <taxon>Alphaproteobacteria</taxon>
        <taxon>Hyphomicrobiales</taxon>
        <taxon>Rhizobiaceae</taxon>
        <taxon>Rhizobium/Agrobacterium group</taxon>
        <taxon>Rhizobium</taxon>
    </lineage>
</organism>
<dbReference type="Gene3D" id="1.10.10.10">
    <property type="entry name" value="Winged helix-like DNA-binding domain superfamily/Winged helix DNA-binding domain"/>
    <property type="match status" value="1"/>
</dbReference>
<dbReference type="AlphaFoldDB" id="A0A3E1BY51"/>